<proteinExistence type="predicted"/>
<dbReference type="Proteomes" id="UP001162162">
    <property type="component" value="Unassembled WGS sequence"/>
</dbReference>
<accession>A0AAV8YQT3</accession>
<sequence length="294" mass="33318">MSDKDGTDDIPTKLNIIVDGQIKTTLWAYVGKPWANEWSQGNTKLADISRSTRGVVILMSDRQGAVRILDDAKRLNMMDGHFVWLWIDTAATITVKNSTDEERDKEKDRPEERSRRSSENSDISDMHISYLLRNDHNLLFTRNYGVESSKSRIRQAPRASAEGIAGAGELPAGLLSLKPLSIKVDRHLVKGAVRLLVATLKLVIERSPQWMLNNLVKGPMSNNCWKNVATKENSFISEFARFQEICPEVEDVILTLVEQIPETGMRRIASVEISTTLVWRVLHKQLCSYHMFNV</sequence>
<evidence type="ECO:0000313" key="2">
    <source>
        <dbReference type="EMBL" id="KAJ8954284.1"/>
    </source>
</evidence>
<comment type="caution">
    <text evidence="2">The sequence shown here is derived from an EMBL/GenBank/DDBJ whole genome shotgun (WGS) entry which is preliminary data.</text>
</comment>
<dbReference type="Gene3D" id="3.40.50.2300">
    <property type="match status" value="1"/>
</dbReference>
<dbReference type="EMBL" id="JAPWTK010000049">
    <property type="protein sequence ID" value="KAJ8954284.1"/>
    <property type="molecule type" value="Genomic_DNA"/>
</dbReference>
<keyword evidence="3" id="KW-1185">Reference proteome</keyword>
<protein>
    <submittedName>
        <fullName evidence="2">Uncharacterized protein</fullName>
    </submittedName>
</protein>
<gene>
    <name evidence="2" type="ORF">NQ318_005867</name>
</gene>
<evidence type="ECO:0000256" key="1">
    <source>
        <dbReference type="SAM" id="MobiDB-lite"/>
    </source>
</evidence>
<organism evidence="2 3">
    <name type="scientific">Aromia moschata</name>
    <dbReference type="NCBI Taxonomy" id="1265417"/>
    <lineage>
        <taxon>Eukaryota</taxon>
        <taxon>Metazoa</taxon>
        <taxon>Ecdysozoa</taxon>
        <taxon>Arthropoda</taxon>
        <taxon>Hexapoda</taxon>
        <taxon>Insecta</taxon>
        <taxon>Pterygota</taxon>
        <taxon>Neoptera</taxon>
        <taxon>Endopterygota</taxon>
        <taxon>Coleoptera</taxon>
        <taxon>Polyphaga</taxon>
        <taxon>Cucujiformia</taxon>
        <taxon>Chrysomeloidea</taxon>
        <taxon>Cerambycidae</taxon>
        <taxon>Cerambycinae</taxon>
        <taxon>Callichromatini</taxon>
        <taxon>Aromia</taxon>
    </lineage>
</organism>
<dbReference type="AlphaFoldDB" id="A0AAV8YQT3"/>
<name>A0AAV8YQT3_9CUCU</name>
<reference evidence="2" key="1">
    <citation type="journal article" date="2023" name="Insect Mol. Biol.">
        <title>Genome sequencing provides insights into the evolution of gene families encoding plant cell wall-degrading enzymes in longhorned beetles.</title>
        <authorList>
            <person name="Shin N.R."/>
            <person name="Okamura Y."/>
            <person name="Kirsch R."/>
            <person name="Pauchet Y."/>
        </authorList>
    </citation>
    <scope>NUCLEOTIDE SEQUENCE</scope>
    <source>
        <strain evidence="2">AMC_N1</strain>
    </source>
</reference>
<feature type="region of interest" description="Disordered" evidence="1">
    <location>
        <begin position="97"/>
        <end position="121"/>
    </location>
</feature>
<evidence type="ECO:0000313" key="3">
    <source>
        <dbReference type="Proteomes" id="UP001162162"/>
    </source>
</evidence>
<feature type="compositionally biased region" description="Basic and acidic residues" evidence="1">
    <location>
        <begin position="98"/>
        <end position="119"/>
    </location>
</feature>